<dbReference type="GO" id="GO:0005886">
    <property type="term" value="C:plasma membrane"/>
    <property type="evidence" value="ECO:0007669"/>
    <property type="project" value="UniProtKB-SubCell"/>
</dbReference>
<proteinExistence type="predicted"/>
<dbReference type="InterPro" id="IPR011701">
    <property type="entry name" value="MFS"/>
</dbReference>
<reference evidence="9" key="1">
    <citation type="submission" date="2016-12" db="EMBL/GenBank/DDBJ databases">
        <authorList>
            <person name="Jung M.Y."/>
            <person name="Lee S.H."/>
        </authorList>
    </citation>
    <scope>NUCLEOTIDE SEQUENCE [LARGE SCALE GENOMIC DNA]</scope>
    <source>
        <strain evidence="9">WiKim39</strain>
    </source>
</reference>
<evidence type="ECO:0000259" key="7">
    <source>
        <dbReference type="PROSITE" id="PS50850"/>
    </source>
</evidence>
<dbReference type="Gene3D" id="1.20.1720.10">
    <property type="entry name" value="Multidrug resistance protein D"/>
    <property type="match status" value="1"/>
</dbReference>
<feature type="transmembrane region" description="Helical" evidence="6">
    <location>
        <begin position="82"/>
        <end position="101"/>
    </location>
</feature>
<evidence type="ECO:0000313" key="8">
    <source>
        <dbReference type="EMBL" id="APX73042.1"/>
    </source>
</evidence>
<dbReference type="Proteomes" id="UP000187499">
    <property type="component" value="Chromosome"/>
</dbReference>
<dbReference type="AlphaFoldDB" id="A0A1P8Q5B3"/>
<dbReference type="OrthoDB" id="102502at2"/>
<evidence type="ECO:0000256" key="1">
    <source>
        <dbReference type="ARBA" id="ARBA00004651"/>
    </source>
</evidence>
<dbReference type="KEGG" id="lalw:BTM29_10995"/>
<evidence type="ECO:0000313" key="9">
    <source>
        <dbReference type="Proteomes" id="UP000187499"/>
    </source>
</evidence>
<dbReference type="Gene3D" id="1.20.1250.20">
    <property type="entry name" value="MFS general substrate transporter like domains"/>
    <property type="match status" value="1"/>
</dbReference>
<dbReference type="EMBL" id="CP019323">
    <property type="protein sequence ID" value="APX73042.1"/>
    <property type="molecule type" value="Genomic_DNA"/>
</dbReference>
<feature type="transmembrane region" description="Helical" evidence="6">
    <location>
        <begin position="136"/>
        <end position="160"/>
    </location>
</feature>
<organism evidence="8 9">
    <name type="scientific">Companilactobacillus allii</name>
    <dbReference type="NCBI Taxonomy" id="1847728"/>
    <lineage>
        <taxon>Bacteria</taxon>
        <taxon>Bacillati</taxon>
        <taxon>Bacillota</taxon>
        <taxon>Bacilli</taxon>
        <taxon>Lactobacillales</taxon>
        <taxon>Lactobacillaceae</taxon>
        <taxon>Companilactobacillus</taxon>
    </lineage>
</organism>
<accession>A0A1P8Q5B3</accession>
<evidence type="ECO:0000256" key="6">
    <source>
        <dbReference type="SAM" id="Phobius"/>
    </source>
</evidence>
<feature type="transmembrane region" description="Helical" evidence="6">
    <location>
        <begin position="12"/>
        <end position="38"/>
    </location>
</feature>
<feature type="transmembrane region" description="Helical" evidence="6">
    <location>
        <begin position="300"/>
        <end position="318"/>
    </location>
</feature>
<evidence type="ECO:0000256" key="4">
    <source>
        <dbReference type="ARBA" id="ARBA00022989"/>
    </source>
</evidence>
<dbReference type="SUPFAM" id="SSF103473">
    <property type="entry name" value="MFS general substrate transporter"/>
    <property type="match status" value="1"/>
</dbReference>
<keyword evidence="5 6" id="KW-0472">Membrane</keyword>
<comment type="subcellular location">
    <subcellularLocation>
        <location evidence="1">Cell membrane</location>
        <topology evidence="1">Multi-pass membrane protein</topology>
    </subcellularLocation>
</comment>
<dbReference type="PROSITE" id="PS50850">
    <property type="entry name" value="MFS"/>
    <property type="match status" value="1"/>
</dbReference>
<feature type="transmembrane region" description="Helical" evidence="6">
    <location>
        <begin position="166"/>
        <end position="186"/>
    </location>
</feature>
<dbReference type="RefSeq" id="WP_076617608.1">
    <property type="nucleotide sequence ID" value="NZ_CP019323.1"/>
</dbReference>
<evidence type="ECO:0000256" key="3">
    <source>
        <dbReference type="ARBA" id="ARBA00022692"/>
    </source>
</evidence>
<feature type="transmembrane region" description="Helical" evidence="6">
    <location>
        <begin position="225"/>
        <end position="246"/>
    </location>
</feature>
<dbReference type="PANTHER" id="PTHR42718">
    <property type="entry name" value="MAJOR FACILITATOR SUPERFAMILY MULTIDRUG TRANSPORTER MFSC"/>
    <property type="match status" value="1"/>
</dbReference>
<dbReference type="GO" id="GO:0022857">
    <property type="term" value="F:transmembrane transporter activity"/>
    <property type="evidence" value="ECO:0007669"/>
    <property type="project" value="InterPro"/>
</dbReference>
<dbReference type="InterPro" id="IPR020846">
    <property type="entry name" value="MFS_dom"/>
</dbReference>
<feature type="transmembrane region" description="Helical" evidence="6">
    <location>
        <begin position="330"/>
        <end position="349"/>
    </location>
</feature>
<evidence type="ECO:0000256" key="2">
    <source>
        <dbReference type="ARBA" id="ARBA00022448"/>
    </source>
</evidence>
<feature type="transmembrane region" description="Helical" evidence="6">
    <location>
        <begin position="355"/>
        <end position="372"/>
    </location>
</feature>
<evidence type="ECO:0000256" key="5">
    <source>
        <dbReference type="ARBA" id="ARBA00023136"/>
    </source>
</evidence>
<feature type="transmembrane region" description="Helical" evidence="6">
    <location>
        <begin position="107"/>
        <end position="124"/>
    </location>
</feature>
<name>A0A1P8Q5B3_9LACO</name>
<gene>
    <name evidence="8" type="ORF">BTM29_10995</name>
</gene>
<feature type="transmembrane region" description="Helical" evidence="6">
    <location>
        <begin position="444"/>
        <end position="465"/>
    </location>
</feature>
<feature type="transmembrane region" description="Helical" evidence="6">
    <location>
        <begin position="267"/>
        <end position="288"/>
    </location>
</feature>
<protein>
    <submittedName>
        <fullName evidence="8">MFS transporter</fullName>
    </submittedName>
</protein>
<feature type="domain" description="Major facilitator superfamily (MFS) profile" evidence="7">
    <location>
        <begin position="12"/>
        <end position="468"/>
    </location>
</feature>
<feature type="transmembrane region" description="Helical" evidence="6">
    <location>
        <begin position="198"/>
        <end position="219"/>
    </location>
</feature>
<dbReference type="PANTHER" id="PTHR42718:SF9">
    <property type="entry name" value="MAJOR FACILITATOR SUPERFAMILY MULTIDRUG TRANSPORTER MFSC"/>
    <property type="match status" value="1"/>
</dbReference>
<feature type="transmembrane region" description="Helical" evidence="6">
    <location>
        <begin position="50"/>
        <end position="70"/>
    </location>
</feature>
<dbReference type="STRING" id="1847728.BTM29_10995"/>
<dbReference type="PRINTS" id="PR01036">
    <property type="entry name" value="TCRTETB"/>
</dbReference>
<sequence length="473" mass="51728">MNEEVNPKRWMILISVGIFTLMATLDGSIVNIALPVISKDLNIPMNMAEWIVSIYLVTICIFLLLFGKLADSIGKVKVFKTGSILFIIGSLICGFGVNLPIILAGRAVQAFGASMAMATNNGIITETFPLRERGYALGYIGSFVSIGSIAGPGIGGLILSQFHWSYIFWINLPIGAIALLLGYLNLPKKEPKNPARFDYRGFCVYFVTLLLFFAAIFIGQSVGFSNIYIILMFLISILLFFLFIYLQKNTKDPMIELRIFKNHDFTLGLVVGFLIFVANFFFNVVSPFYLENALGMKASIAGYVLMMFPIVQVIVAPISGKISAKVNPILLTIAGLSVLAIAQVGYLFFNVSTSLWFILLFIGLNGLGNGLFQAPNNTMIMSSVEPKDLGIAGGLNALARNLGMIIGVSISTTTLFLSMSKFYGKTVTTYVNGRPDIFIDGMRVTMTFALIICLIAIIMSVIRLIKSRGLNNG</sequence>
<dbReference type="Pfam" id="PF07690">
    <property type="entry name" value="MFS_1"/>
    <property type="match status" value="1"/>
</dbReference>
<keyword evidence="2" id="KW-0813">Transport</keyword>
<dbReference type="InterPro" id="IPR036259">
    <property type="entry name" value="MFS_trans_sf"/>
</dbReference>
<keyword evidence="9" id="KW-1185">Reference proteome</keyword>
<feature type="transmembrane region" description="Helical" evidence="6">
    <location>
        <begin position="402"/>
        <end position="424"/>
    </location>
</feature>
<keyword evidence="3 6" id="KW-0812">Transmembrane</keyword>
<keyword evidence="4 6" id="KW-1133">Transmembrane helix</keyword>
<dbReference type="CDD" id="cd17321">
    <property type="entry name" value="MFS_MMR_MDR_like"/>
    <property type="match status" value="1"/>
</dbReference>